<dbReference type="GeneID" id="41969036"/>
<dbReference type="STRING" id="1093900.A0A507AVX7"/>
<dbReference type="EMBL" id="SKBQ01000006">
    <property type="protein sequence ID" value="TPX09129.1"/>
    <property type="molecule type" value="Genomic_DNA"/>
</dbReference>
<accession>A0A507AVX7</accession>
<feature type="chain" id="PRO_5036363019" evidence="1">
    <location>
        <begin position="21"/>
        <end position="159"/>
    </location>
</feature>
<name>A0A507AVX7_9PEZI</name>
<dbReference type="EMBL" id="SKBQ01000006">
    <property type="protein sequence ID" value="TPX09148.1"/>
    <property type="molecule type" value="Genomic_DNA"/>
</dbReference>
<evidence type="ECO:0000313" key="2">
    <source>
        <dbReference type="EMBL" id="TPX09129.1"/>
    </source>
</evidence>
<evidence type="ECO:0000313" key="4">
    <source>
        <dbReference type="Proteomes" id="UP000319257"/>
    </source>
</evidence>
<comment type="caution">
    <text evidence="2">The sequence shown here is derived from an EMBL/GenBank/DDBJ whole genome shotgun (WGS) entry which is preliminary data.</text>
</comment>
<reference evidence="2 4" key="1">
    <citation type="submission" date="2019-06" db="EMBL/GenBank/DDBJ databases">
        <title>Draft genome sequence of the filamentous fungus Phialemoniopsis curvata isolated from diesel fuel.</title>
        <authorList>
            <person name="Varaljay V.A."/>
            <person name="Lyon W.J."/>
            <person name="Crouch A.L."/>
            <person name="Drake C.E."/>
            <person name="Hollomon J.M."/>
            <person name="Nadeau L.J."/>
            <person name="Nunn H.S."/>
            <person name="Stevenson B.S."/>
            <person name="Bojanowski C.L."/>
            <person name="Crookes-Goodson W.J."/>
        </authorList>
    </citation>
    <scope>NUCLEOTIDE SEQUENCE [LARGE SCALE GENOMIC DNA]</scope>
    <source>
        <strain evidence="2 4">D216</strain>
    </source>
</reference>
<evidence type="ECO:0000256" key="1">
    <source>
        <dbReference type="SAM" id="SignalP"/>
    </source>
</evidence>
<dbReference type="InParanoid" id="A0A507AVX7"/>
<dbReference type="OrthoDB" id="4691160at2759"/>
<dbReference type="Proteomes" id="UP000319257">
    <property type="component" value="Unassembled WGS sequence"/>
</dbReference>
<organism evidence="2 4">
    <name type="scientific">Thyridium curvatum</name>
    <dbReference type="NCBI Taxonomy" id="1093900"/>
    <lineage>
        <taxon>Eukaryota</taxon>
        <taxon>Fungi</taxon>
        <taxon>Dikarya</taxon>
        <taxon>Ascomycota</taxon>
        <taxon>Pezizomycotina</taxon>
        <taxon>Sordariomycetes</taxon>
        <taxon>Sordariomycetidae</taxon>
        <taxon>Thyridiales</taxon>
        <taxon>Thyridiaceae</taxon>
        <taxon>Thyridium</taxon>
    </lineage>
</organism>
<feature type="signal peptide" evidence="1">
    <location>
        <begin position="1"/>
        <end position="20"/>
    </location>
</feature>
<dbReference type="RefSeq" id="XP_030990840.1">
    <property type="nucleotide sequence ID" value="XM_031135684.1"/>
</dbReference>
<proteinExistence type="predicted"/>
<dbReference type="AlphaFoldDB" id="A0A507AVX7"/>
<evidence type="ECO:0000313" key="3">
    <source>
        <dbReference type="EMBL" id="TPX09148.1"/>
    </source>
</evidence>
<keyword evidence="4" id="KW-1185">Reference proteome</keyword>
<gene>
    <name evidence="2" type="ORF">E0L32_001589</name>
    <name evidence="3" type="ORF">E0L32_001608</name>
</gene>
<sequence>MHFPPTSVSVALLFASSALAAAVTRNDPHQADFRTFGVAGCSEDNQGVYTLTQSNVGTCKPFTAPIGSMSVTNNLCKQYRSNPRARSVYVYDDEACSAGETELPVGSCQDGAWLSYKLYIHSRKPLDKYIPQAIEWRRRSKVLHTRHLAKPFHPKRTLL</sequence>
<protein>
    <submittedName>
        <fullName evidence="2">Uncharacterized protein</fullName>
    </submittedName>
</protein>
<keyword evidence="1" id="KW-0732">Signal</keyword>